<dbReference type="Proteomes" id="UP000000849">
    <property type="component" value="Chromosome"/>
</dbReference>
<dbReference type="InterPro" id="IPR043746">
    <property type="entry name" value="DUF5691"/>
</dbReference>
<dbReference type="OrthoDB" id="262508at2"/>
<dbReference type="STRING" id="446466.Cfla_1276"/>
<organism evidence="1 2">
    <name type="scientific">Cellulomonas flavigena (strain ATCC 482 / DSM 20109 / BCRC 11376 / JCM 18109 / NBRC 3775 / NCIMB 8073 / NRS 134)</name>
    <dbReference type="NCBI Taxonomy" id="446466"/>
    <lineage>
        <taxon>Bacteria</taxon>
        <taxon>Bacillati</taxon>
        <taxon>Actinomycetota</taxon>
        <taxon>Actinomycetes</taxon>
        <taxon>Micrococcales</taxon>
        <taxon>Cellulomonadaceae</taxon>
        <taxon>Cellulomonas</taxon>
    </lineage>
</organism>
<evidence type="ECO:0000313" key="2">
    <source>
        <dbReference type="Proteomes" id="UP000000849"/>
    </source>
</evidence>
<dbReference type="AlphaFoldDB" id="D5UBT1"/>
<dbReference type="HOGENOM" id="CLU_024794_0_0_11"/>
<dbReference type="EMBL" id="CP001964">
    <property type="protein sequence ID" value="ADG74176.1"/>
    <property type="molecule type" value="Genomic_DNA"/>
</dbReference>
<accession>D5UBT1</accession>
<name>D5UBT1_CELFN</name>
<keyword evidence="2" id="KW-1185">Reference proteome</keyword>
<reference evidence="1 2" key="1">
    <citation type="journal article" date="2010" name="Stand. Genomic Sci.">
        <title>Complete genome sequence of Cellulomonas flavigena type strain (134).</title>
        <authorList>
            <person name="Abt B."/>
            <person name="Foster B."/>
            <person name="Lapidus A."/>
            <person name="Clum A."/>
            <person name="Sun H."/>
            <person name="Pukall R."/>
            <person name="Lucas S."/>
            <person name="Glavina Del Rio T."/>
            <person name="Nolan M."/>
            <person name="Tice H."/>
            <person name="Cheng J.F."/>
            <person name="Pitluck S."/>
            <person name="Liolios K."/>
            <person name="Ivanova N."/>
            <person name="Mavromatis K."/>
            <person name="Ovchinnikova G."/>
            <person name="Pati A."/>
            <person name="Goodwin L."/>
            <person name="Chen A."/>
            <person name="Palaniappan K."/>
            <person name="Land M."/>
            <person name="Hauser L."/>
            <person name="Chang Y.J."/>
            <person name="Jeffries C.D."/>
            <person name="Rohde M."/>
            <person name="Goker M."/>
            <person name="Woyke T."/>
            <person name="Bristow J."/>
            <person name="Eisen J.A."/>
            <person name="Markowitz V."/>
            <person name="Hugenholtz P."/>
            <person name="Kyrpides N.C."/>
            <person name="Klenk H.P."/>
        </authorList>
    </citation>
    <scope>NUCLEOTIDE SEQUENCE [LARGE SCALE GENOMIC DNA]</scope>
    <source>
        <strain evidence="2">ATCC 482 / DSM 20109 / BCRC 11376 / JCM 18109 / NBRC 3775 / NCIMB 8073 / NRS 134</strain>
    </source>
</reference>
<sequence length="488" mass="51667">MSTDVTTTRADLVTAALLGLRRGGPDVDAAALPGVVGEAVAAAPAAEGAARLLDVVALDVVARRAGVVPASPDATPPVPAEPEPASVAGPAARARLTTLLAGSGELNDVLVAHWLRTAAARGCVAPPRLLPELLEWTARPASRPHLALVQAVLGTRGHWLAAQRHSWAGLLDAVPRDAAGTARAADDARAVVDDPQWSKRPAAERVTAIEAIGRDVRRDDEERLARSLADRAATVREAAAQVLVHLPGAAFAQDCARRALECVAIERRMLRHVLVVRLPQDDPTAPFERVRSVTGGRRGHLLRALVAATPPDVWVAHLGKDAGTLVRLDVTDDLGPLLHDAWQEAALRTRDAAWAAALLGEHPEWTHLLAVLPGPERAAAAGAIAARSTTSDLTNARRAIQAGRALDAPWPDAFTDDVLRHVVAPPVMPEWELRHELPTLAAGAATDPGTEQRVRAAADRCTDDGTARVLRTLADTLRTRREILEELA</sequence>
<dbReference type="eggNOG" id="COG5094">
    <property type="taxonomic scope" value="Bacteria"/>
</dbReference>
<protein>
    <submittedName>
        <fullName evidence="1">Uncharacterized protein</fullName>
    </submittedName>
</protein>
<gene>
    <name evidence="1" type="ordered locus">Cfla_1276</name>
</gene>
<dbReference type="KEGG" id="cfl:Cfla_1276"/>
<dbReference type="Pfam" id="PF18944">
    <property type="entry name" value="DUF5691"/>
    <property type="match status" value="1"/>
</dbReference>
<proteinExistence type="predicted"/>
<dbReference type="RefSeq" id="WP_013116510.1">
    <property type="nucleotide sequence ID" value="NC_014151.1"/>
</dbReference>
<evidence type="ECO:0000313" key="1">
    <source>
        <dbReference type="EMBL" id="ADG74176.1"/>
    </source>
</evidence>